<dbReference type="InterPro" id="IPR050490">
    <property type="entry name" value="Bact_solute-bd_prot1"/>
</dbReference>
<dbReference type="InterPro" id="IPR006059">
    <property type="entry name" value="SBP"/>
</dbReference>
<dbReference type="RefSeq" id="WP_243117282.1">
    <property type="nucleotide sequence ID" value="NZ_MCIA01000034.1"/>
</dbReference>
<feature type="signal peptide" evidence="1">
    <location>
        <begin position="1"/>
        <end position="19"/>
    </location>
</feature>
<evidence type="ECO:0000256" key="1">
    <source>
        <dbReference type="SAM" id="SignalP"/>
    </source>
</evidence>
<keyword evidence="1" id="KW-0732">Signal</keyword>
<proteinExistence type="predicted"/>
<protein>
    <submittedName>
        <fullName evidence="2">ABC transporter substrate-binding protein</fullName>
    </submittedName>
</protein>
<evidence type="ECO:0000313" key="2">
    <source>
        <dbReference type="EMBL" id="RKD28679.1"/>
    </source>
</evidence>
<dbReference type="SUPFAM" id="SSF53850">
    <property type="entry name" value="Periplasmic binding protein-like II"/>
    <property type="match status" value="1"/>
</dbReference>
<dbReference type="Gene3D" id="3.40.190.10">
    <property type="entry name" value="Periplasmic binding protein-like II"/>
    <property type="match status" value="1"/>
</dbReference>
<name>A0A419STW9_9FIRM</name>
<dbReference type="EMBL" id="MCIA01000034">
    <property type="protein sequence ID" value="RKD28679.1"/>
    <property type="molecule type" value="Genomic_DNA"/>
</dbReference>
<sequence>MKRIWMLPLIAAVCLSLLAGCQKNDPYGLSEENPISVTVWHYYNGVQKEEFDNLIRSFNENEGRKQGIIVKAYNKGSIDELSNLINESINKKIGSEPLPDVFSAYADKVYEIDKMGLAADISSYLTPEEISEYVDAYMEEGKFDKVGSIKVFPIAKSTEILAVNQTDFNKFAQATGMTDEAFSTWEGIARVSEAYYKWTDSLTETPDDGKAFFGRDAFANYLIVGSMQLGHEIFRTQDGKTVLDFDKETMRKLWDNYYVPYVNGYFGTYGKFRSDDVKTGKLAAYVGATSGISYFPTSVTLEDGTSYSIESKLYSLPNFEGTIPHAVQQGAGMMVFRSDERREYAATTFLKWFTSVENNVKFSIGSGYLPVKKVSGTQETLKPFLEKAGDKSPASENLMIGLYTANRYRLYTTKPFQGGDKAREVLQNSMSVKAKEDYEKVKILMDQGISRENAVSDYLSDENFDLWYQDTRKQLETIIGE</sequence>
<comment type="caution">
    <text evidence="2">The sequence shown here is derived from an EMBL/GenBank/DDBJ whole genome shotgun (WGS) entry which is preliminary data.</text>
</comment>
<dbReference type="AlphaFoldDB" id="A0A419STW9"/>
<evidence type="ECO:0000313" key="3">
    <source>
        <dbReference type="Proteomes" id="UP000284277"/>
    </source>
</evidence>
<dbReference type="Proteomes" id="UP000284277">
    <property type="component" value="Unassembled WGS sequence"/>
</dbReference>
<keyword evidence="3" id="KW-1185">Reference proteome</keyword>
<dbReference type="PANTHER" id="PTHR43649">
    <property type="entry name" value="ARABINOSE-BINDING PROTEIN-RELATED"/>
    <property type="match status" value="1"/>
</dbReference>
<gene>
    <name evidence="2" type="ORF">BET01_10745</name>
</gene>
<accession>A0A419STW9</accession>
<reference evidence="2 3" key="1">
    <citation type="submission" date="2016-08" db="EMBL/GenBank/DDBJ databases">
        <title>A new outlook on sporulation: Clostridium algidixylanolyticum.</title>
        <authorList>
            <person name="Poppleton D.I."/>
            <person name="Gribaldo S."/>
        </authorList>
    </citation>
    <scope>NUCLEOTIDE SEQUENCE [LARGE SCALE GENOMIC DNA]</scope>
    <source>
        <strain evidence="2 3">SPL73</strain>
    </source>
</reference>
<dbReference type="PROSITE" id="PS51257">
    <property type="entry name" value="PROKAR_LIPOPROTEIN"/>
    <property type="match status" value="1"/>
</dbReference>
<organism evidence="2 3">
    <name type="scientific">Lacrimispora algidixylanolytica</name>
    <dbReference type="NCBI Taxonomy" id="94868"/>
    <lineage>
        <taxon>Bacteria</taxon>
        <taxon>Bacillati</taxon>
        <taxon>Bacillota</taxon>
        <taxon>Clostridia</taxon>
        <taxon>Lachnospirales</taxon>
        <taxon>Lachnospiraceae</taxon>
        <taxon>Lacrimispora</taxon>
    </lineage>
</organism>
<feature type="chain" id="PRO_5039202816" evidence="1">
    <location>
        <begin position="20"/>
        <end position="481"/>
    </location>
</feature>
<dbReference type="Pfam" id="PF13416">
    <property type="entry name" value="SBP_bac_8"/>
    <property type="match status" value="1"/>
</dbReference>